<keyword evidence="10" id="KW-1185">Reference proteome</keyword>
<proteinExistence type="inferred from homology"/>
<dbReference type="InterPro" id="IPR020578">
    <property type="entry name" value="Aminotrans_V_PyrdxlP_BS"/>
</dbReference>
<dbReference type="AlphaFoldDB" id="A0A8J7FFJ5"/>
<dbReference type="NCBIfam" id="TIGR01979">
    <property type="entry name" value="sufS"/>
    <property type="match status" value="1"/>
</dbReference>
<comment type="caution">
    <text evidence="9">The sequence shown here is derived from an EMBL/GenBank/DDBJ whole genome shotgun (WGS) entry which is preliminary data.</text>
</comment>
<dbReference type="SUPFAM" id="SSF82649">
    <property type="entry name" value="SufE/NifU"/>
    <property type="match status" value="1"/>
</dbReference>
<feature type="domain" description="Fe-S metabolism associated" evidence="8">
    <location>
        <begin position="436"/>
        <end position="552"/>
    </location>
</feature>
<dbReference type="Gene3D" id="3.90.1150.10">
    <property type="entry name" value="Aspartate Aminotransferase, domain 1"/>
    <property type="match status" value="1"/>
</dbReference>
<dbReference type="InterPro" id="IPR015424">
    <property type="entry name" value="PyrdxlP-dep_Trfase"/>
</dbReference>
<protein>
    <recommendedName>
        <fullName evidence="3">cysteine desulfurase</fullName>
        <ecNumber evidence="3">2.8.1.7</ecNumber>
    </recommendedName>
</protein>
<gene>
    <name evidence="9" type="primary">sufS</name>
    <name evidence="9" type="ORF">IOQ59_14955</name>
</gene>
<evidence type="ECO:0000256" key="2">
    <source>
        <dbReference type="ARBA" id="ARBA00010447"/>
    </source>
</evidence>
<dbReference type="Pfam" id="PF02657">
    <property type="entry name" value="SufE"/>
    <property type="match status" value="1"/>
</dbReference>
<evidence type="ECO:0000256" key="3">
    <source>
        <dbReference type="ARBA" id="ARBA00012239"/>
    </source>
</evidence>
<evidence type="ECO:0000259" key="8">
    <source>
        <dbReference type="Pfam" id="PF02657"/>
    </source>
</evidence>
<dbReference type="InterPro" id="IPR010970">
    <property type="entry name" value="Cys_dSase_SufS"/>
</dbReference>
<dbReference type="InterPro" id="IPR015421">
    <property type="entry name" value="PyrdxlP-dep_Trfase_major"/>
</dbReference>
<feature type="domain" description="Aminotransferase class V" evidence="7">
    <location>
        <begin position="19"/>
        <end position="388"/>
    </location>
</feature>
<dbReference type="Proteomes" id="UP000640333">
    <property type="component" value="Unassembled WGS sequence"/>
</dbReference>
<evidence type="ECO:0000256" key="4">
    <source>
        <dbReference type="ARBA" id="ARBA00022679"/>
    </source>
</evidence>
<dbReference type="EC" id="2.8.1.7" evidence="3"/>
<dbReference type="RefSeq" id="WP_193954188.1">
    <property type="nucleotide sequence ID" value="NZ_JADEYS010000016.1"/>
</dbReference>
<accession>A0A8J7FFJ5</accession>
<dbReference type="SUPFAM" id="SSF53383">
    <property type="entry name" value="PLP-dependent transferases"/>
    <property type="match status" value="1"/>
</dbReference>
<evidence type="ECO:0000259" key="7">
    <source>
        <dbReference type="Pfam" id="PF00266"/>
    </source>
</evidence>
<comment type="cofactor">
    <cofactor evidence="1">
        <name>pyridoxal 5'-phosphate</name>
        <dbReference type="ChEBI" id="CHEBI:597326"/>
    </cofactor>
</comment>
<name>A0A8J7FFJ5_9GAMM</name>
<dbReference type="InterPro" id="IPR003808">
    <property type="entry name" value="Fe-S_metab-assoc_dom"/>
</dbReference>
<dbReference type="PANTHER" id="PTHR43586:SF8">
    <property type="entry name" value="CYSTEINE DESULFURASE 1, CHLOROPLASTIC"/>
    <property type="match status" value="1"/>
</dbReference>
<dbReference type="GO" id="GO:0030170">
    <property type="term" value="F:pyridoxal phosphate binding"/>
    <property type="evidence" value="ECO:0007669"/>
    <property type="project" value="InterPro"/>
</dbReference>
<evidence type="ECO:0000313" key="10">
    <source>
        <dbReference type="Proteomes" id="UP000640333"/>
    </source>
</evidence>
<reference evidence="9" key="1">
    <citation type="submission" date="2020-10" db="EMBL/GenBank/DDBJ databases">
        <title>Bacterium isolated from coastal waters sediment.</title>
        <authorList>
            <person name="Chen R.-J."/>
            <person name="Lu D.-C."/>
            <person name="Zhu K.-L."/>
            <person name="Du Z.-J."/>
        </authorList>
    </citation>
    <scope>NUCLEOTIDE SEQUENCE</scope>
    <source>
        <strain evidence="9">N1Y112</strain>
    </source>
</reference>
<dbReference type="Gene3D" id="3.40.640.10">
    <property type="entry name" value="Type I PLP-dependent aspartate aminotransferase-like (Major domain)"/>
    <property type="match status" value="1"/>
</dbReference>
<dbReference type="Gene3D" id="3.90.1010.10">
    <property type="match status" value="1"/>
</dbReference>
<dbReference type="CDD" id="cd06453">
    <property type="entry name" value="SufS_like"/>
    <property type="match status" value="1"/>
</dbReference>
<dbReference type="InterPro" id="IPR000192">
    <property type="entry name" value="Aminotrans_V_dom"/>
</dbReference>
<dbReference type="GO" id="GO:0006534">
    <property type="term" value="P:cysteine metabolic process"/>
    <property type="evidence" value="ECO:0007669"/>
    <property type="project" value="InterPro"/>
</dbReference>
<sequence>MLRDQFPLLTQQVSGQPLIYLDNAATTQKPRQVIDTVAAYYRTTNANVHRASHHLSAEATLRFEQARETMARYLNAAHSREVIWTRGTTEAINLVANSWGVSNLSTGDEIVLSTLEHHANIVPWQMVAERTGAIIRVVPLLETGDLDMDAYRNVLNDRTKLVAVGHVSNTLGTVNPVAEITAAAKAVDATVLIDGAQALPHFQIDVQAIGCDFYVFSGHKMFAPTGIGVLWGKETLLDVMPPWQGGGEMIAQVSFSGTTYNQLPFKFEAGTPNISGVLGLSAAVSWLNQQDRHALDQHEHQLFQHALACCQNVPGFTRIGAPKHSASLISFQLDKHHQQDIGLQLDQMGIAVRTGHHCAMPLMQALGINGTTRASFAFYNTLAEVELFATALDQIARENDIQVAVPNNNEQADLAFNDSPYGSTIKADDLLRKLVPLKDWNSRYRELMLLGKQLPKLTDNLKTEEHRIQGCESQTWLAFKKDNNGIFHFQADSDARVIRGLIALVLAAYNHQSAGQIQSFDINNYFDQLDLQRHLSPSRGNGLRAIVEKIRQVAVDSNAQELQ</sequence>
<keyword evidence="5" id="KW-0663">Pyridoxal phosphate</keyword>
<dbReference type="EMBL" id="JADEYS010000016">
    <property type="protein sequence ID" value="MBE9398554.1"/>
    <property type="molecule type" value="Genomic_DNA"/>
</dbReference>
<dbReference type="InterPro" id="IPR015422">
    <property type="entry name" value="PyrdxlP-dep_Trfase_small"/>
</dbReference>
<dbReference type="PROSITE" id="PS00595">
    <property type="entry name" value="AA_TRANSFER_CLASS_5"/>
    <property type="match status" value="1"/>
</dbReference>
<evidence type="ECO:0000313" key="9">
    <source>
        <dbReference type="EMBL" id="MBE9398554.1"/>
    </source>
</evidence>
<keyword evidence="4" id="KW-0808">Transferase</keyword>
<comment type="similarity">
    <text evidence="2">Belongs to the class-V pyridoxal-phosphate-dependent aminotransferase family. Csd subfamily.</text>
</comment>
<evidence type="ECO:0000256" key="6">
    <source>
        <dbReference type="ARBA" id="ARBA00050776"/>
    </source>
</evidence>
<dbReference type="PANTHER" id="PTHR43586">
    <property type="entry name" value="CYSTEINE DESULFURASE"/>
    <property type="match status" value="1"/>
</dbReference>
<evidence type="ECO:0000256" key="5">
    <source>
        <dbReference type="ARBA" id="ARBA00022898"/>
    </source>
</evidence>
<comment type="catalytic activity">
    <reaction evidence="6">
        <text>(sulfur carrier)-H + L-cysteine = (sulfur carrier)-SH + L-alanine</text>
        <dbReference type="Rhea" id="RHEA:43892"/>
        <dbReference type="Rhea" id="RHEA-COMP:14737"/>
        <dbReference type="Rhea" id="RHEA-COMP:14739"/>
        <dbReference type="ChEBI" id="CHEBI:29917"/>
        <dbReference type="ChEBI" id="CHEBI:35235"/>
        <dbReference type="ChEBI" id="CHEBI:57972"/>
        <dbReference type="ChEBI" id="CHEBI:64428"/>
        <dbReference type="EC" id="2.8.1.7"/>
    </reaction>
</comment>
<dbReference type="Pfam" id="PF00266">
    <property type="entry name" value="Aminotran_5"/>
    <property type="match status" value="1"/>
</dbReference>
<evidence type="ECO:0000256" key="1">
    <source>
        <dbReference type="ARBA" id="ARBA00001933"/>
    </source>
</evidence>
<dbReference type="GO" id="GO:0031071">
    <property type="term" value="F:cysteine desulfurase activity"/>
    <property type="evidence" value="ECO:0007669"/>
    <property type="project" value="UniProtKB-EC"/>
</dbReference>
<organism evidence="9 10">
    <name type="scientific">Pontibacterium sinense</name>
    <dbReference type="NCBI Taxonomy" id="2781979"/>
    <lineage>
        <taxon>Bacteria</taxon>
        <taxon>Pseudomonadati</taxon>
        <taxon>Pseudomonadota</taxon>
        <taxon>Gammaproteobacteria</taxon>
        <taxon>Oceanospirillales</taxon>
        <taxon>Oceanospirillaceae</taxon>
        <taxon>Pontibacterium</taxon>
    </lineage>
</organism>